<gene>
    <name evidence="5" type="ordered locus">LOC_Os12g07770</name>
</gene>
<evidence type="ECO:0000259" key="3">
    <source>
        <dbReference type="Pfam" id="PF12776"/>
    </source>
</evidence>
<protein>
    <submittedName>
        <fullName evidence="5">Transposon protein, putative, CACTA, En/Spm sub-class</fullName>
    </submittedName>
</protein>
<accession>Q2QWY8</accession>
<feature type="transmembrane region" description="Helical" evidence="2">
    <location>
        <begin position="12"/>
        <end position="30"/>
    </location>
</feature>
<proteinExistence type="predicted"/>
<evidence type="ECO:0000256" key="2">
    <source>
        <dbReference type="SAM" id="Phobius"/>
    </source>
</evidence>
<reference evidence="5" key="2">
    <citation type="submission" date="2005-04" db="EMBL/GenBank/DDBJ databases">
        <authorList>
            <person name="Buell C.R."/>
            <person name="Wing R.A."/>
            <person name="McCombie W.A."/>
            <person name="Ouyang S."/>
        </authorList>
    </citation>
    <scope>NUCLEOTIDE SEQUENCE</scope>
</reference>
<sequence length="522" mass="58199">MEDIRCVRQILKAKAAGLVATMCAYMSFIVRRARQRTRRISYGPLMERDLIRQTNLRFIYDTNDTNCVNQLRMRRAPFFRLCHLLCQRELLQDSIHSSVEEHVAMFLLVVGHNVRFRALQPVFRRSTKTISRYFREVLYVVGELRNELIKPPSTDIPRKILGNRRFNPYFKDCNGAIDGTHVLARVPSAMSAAFRGRKGVTIQNVMAAVDFDLKFTYVLAGWEGSAHDALILADALERDDGRSVPAEDWNPSDDEEEELDELDQDNRGMVAGQGARGALRWTSHISTFMLRKMVELIAQGVKTDKGFKEVHLNYGLAKNLTDHYGLDTSGTQVYNHLRKWRSMWVRIGRLKDLSGALWDDQNNMIVLEDEHYMGHTKDKSKDVEFLNVPLENYTPMAIIFGGTQATGRFAMGSNEALGGPADMADGGLGVMDGDMEGGNGVGAGCESVAGASAAGPVSGNFIPTVNDIAGGSTSSGKRKRTPVVTEEEGAFLTNMTGAICMRWLLPYALQPILRCTLNSTMQ</sequence>
<reference evidence="5" key="3">
    <citation type="submission" date="2006-01" db="EMBL/GenBank/DDBJ databases">
        <authorList>
            <person name="Buell R."/>
        </authorList>
    </citation>
    <scope>NUCLEOTIDE SEQUENCE</scope>
</reference>
<evidence type="ECO:0000259" key="4">
    <source>
        <dbReference type="Pfam" id="PF26138"/>
    </source>
</evidence>
<reference evidence="5" key="1">
    <citation type="journal article" date="2005" name="BMC Biol.">
        <title>The sequence of rice chromosomes 11 and 12, rich in disease resistance genes and recent gene duplications.</title>
        <authorList>
            <consortium name="The rice chromosomes 11 and 12 sequencing consortia"/>
        </authorList>
    </citation>
    <scope>NUCLEOTIDE SEQUENCE [LARGE SCALE GENOMIC DNA]</scope>
</reference>
<dbReference type="InterPro" id="IPR058353">
    <property type="entry name" value="DUF8040"/>
</dbReference>
<evidence type="ECO:0000313" key="5">
    <source>
        <dbReference type="EMBL" id="ABA96611.1"/>
    </source>
</evidence>
<dbReference type="InterPro" id="IPR024752">
    <property type="entry name" value="Myb/SANT-like_dom"/>
</dbReference>
<feature type="compositionally biased region" description="Acidic residues" evidence="1">
    <location>
        <begin position="250"/>
        <end position="263"/>
    </location>
</feature>
<evidence type="ECO:0000256" key="1">
    <source>
        <dbReference type="SAM" id="MobiDB-lite"/>
    </source>
</evidence>
<dbReference type="PANTHER" id="PTHR47127">
    <property type="entry name" value="10A19I.15"/>
    <property type="match status" value="1"/>
</dbReference>
<organism evidence="5">
    <name type="scientific">Oryza sativa subsp. japonica</name>
    <name type="common">Rice</name>
    <dbReference type="NCBI Taxonomy" id="39947"/>
    <lineage>
        <taxon>Eukaryota</taxon>
        <taxon>Viridiplantae</taxon>
        <taxon>Streptophyta</taxon>
        <taxon>Embryophyta</taxon>
        <taxon>Tracheophyta</taxon>
        <taxon>Spermatophyta</taxon>
        <taxon>Magnoliopsida</taxon>
        <taxon>Liliopsida</taxon>
        <taxon>Poales</taxon>
        <taxon>Poaceae</taxon>
        <taxon>BOP clade</taxon>
        <taxon>Oryzoideae</taxon>
        <taxon>Oryzeae</taxon>
        <taxon>Oryzinae</taxon>
        <taxon>Oryza</taxon>
        <taxon>Oryza sativa</taxon>
    </lineage>
</organism>
<keyword evidence="2" id="KW-0812">Transmembrane</keyword>
<keyword evidence="2" id="KW-0472">Membrane</keyword>
<feature type="region of interest" description="Disordered" evidence="1">
    <location>
        <begin position="242"/>
        <end position="265"/>
    </location>
</feature>
<dbReference type="Pfam" id="PF26138">
    <property type="entry name" value="DUF8040"/>
    <property type="match status" value="1"/>
</dbReference>
<keyword evidence="2" id="KW-1133">Transmembrane helix</keyword>
<feature type="domain" description="Myb/SANT-like" evidence="3">
    <location>
        <begin position="280"/>
        <end position="371"/>
    </location>
</feature>
<dbReference type="EMBL" id="DP000011">
    <property type="protein sequence ID" value="ABA96611.1"/>
    <property type="molecule type" value="Genomic_DNA"/>
</dbReference>
<dbReference type="AlphaFoldDB" id="Q2QWY8"/>
<name>Q2QWY8_ORYSJ</name>
<feature type="domain" description="DUF8040" evidence="4">
    <location>
        <begin position="59"/>
        <end position="141"/>
    </location>
</feature>
<dbReference type="Pfam" id="PF12776">
    <property type="entry name" value="Myb_DNA-bind_3"/>
    <property type="match status" value="1"/>
</dbReference>